<dbReference type="Gene3D" id="3.40.50.720">
    <property type="entry name" value="NAD(P)-binding Rossmann-like Domain"/>
    <property type="match status" value="1"/>
</dbReference>
<evidence type="ECO:0000256" key="2">
    <source>
        <dbReference type="ARBA" id="ARBA00023002"/>
    </source>
</evidence>
<evidence type="ECO:0000259" key="4">
    <source>
        <dbReference type="Pfam" id="PF22725"/>
    </source>
</evidence>
<feature type="domain" description="Gfo/Idh/MocA-like oxidoreductase N-terminal" evidence="3">
    <location>
        <begin position="47"/>
        <end position="170"/>
    </location>
</feature>
<name>A0ABT8L994_9BACT</name>
<dbReference type="InterPro" id="IPR008354">
    <property type="entry name" value="Glc-Fru_OxRdtase_bac"/>
</dbReference>
<dbReference type="RefSeq" id="WP_346758690.1">
    <property type="nucleotide sequence ID" value="NZ_JAUJEB010000003.1"/>
</dbReference>
<organism evidence="5 6">
    <name type="scientific">Agaribacillus aureus</name>
    <dbReference type="NCBI Taxonomy" id="3051825"/>
    <lineage>
        <taxon>Bacteria</taxon>
        <taxon>Pseudomonadati</taxon>
        <taxon>Bacteroidota</taxon>
        <taxon>Cytophagia</taxon>
        <taxon>Cytophagales</taxon>
        <taxon>Splendidivirgaceae</taxon>
        <taxon>Agaribacillus</taxon>
    </lineage>
</organism>
<dbReference type="InterPro" id="IPR050984">
    <property type="entry name" value="Gfo/Idh/MocA_domain"/>
</dbReference>
<dbReference type="PANTHER" id="PTHR22604:SF105">
    <property type="entry name" value="TRANS-1,2-DIHYDROBENZENE-1,2-DIOL DEHYDROGENASE"/>
    <property type="match status" value="1"/>
</dbReference>
<comment type="caution">
    <text evidence="5">The sequence shown here is derived from an EMBL/GenBank/DDBJ whole genome shotgun (WGS) entry which is preliminary data.</text>
</comment>
<evidence type="ECO:0000313" key="6">
    <source>
        <dbReference type="Proteomes" id="UP001172083"/>
    </source>
</evidence>
<dbReference type="EMBL" id="JAUJEB010000003">
    <property type="protein sequence ID" value="MDN5213350.1"/>
    <property type="molecule type" value="Genomic_DNA"/>
</dbReference>
<dbReference type="InterPro" id="IPR055170">
    <property type="entry name" value="GFO_IDH_MocA-like_dom"/>
</dbReference>
<dbReference type="InterPro" id="IPR006311">
    <property type="entry name" value="TAT_signal"/>
</dbReference>
<keyword evidence="2" id="KW-0560">Oxidoreductase</keyword>
<proteinExistence type="inferred from homology"/>
<protein>
    <submittedName>
        <fullName evidence="5">Gfo/Idh/MocA family oxidoreductase</fullName>
    </submittedName>
</protein>
<dbReference type="SUPFAM" id="SSF51735">
    <property type="entry name" value="NAD(P)-binding Rossmann-fold domains"/>
    <property type="match status" value="1"/>
</dbReference>
<dbReference type="PANTHER" id="PTHR22604">
    <property type="entry name" value="OXIDOREDUCTASES"/>
    <property type="match status" value="1"/>
</dbReference>
<dbReference type="PRINTS" id="PR01775">
    <property type="entry name" value="GLFROXRDTASE"/>
</dbReference>
<dbReference type="Proteomes" id="UP001172083">
    <property type="component" value="Unassembled WGS sequence"/>
</dbReference>
<evidence type="ECO:0000313" key="5">
    <source>
        <dbReference type="EMBL" id="MDN5213350.1"/>
    </source>
</evidence>
<dbReference type="Gene3D" id="3.30.360.10">
    <property type="entry name" value="Dihydrodipicolinate Reductase, domain 2"/>
    <property type="match status" value="1"/>
</dbReference>
<evidence type="ECO:0000256" key="1">
    <source>
        <dbReference type="ARBA" id="ARBA00010928"/>
    </source>
</evidence>
<dbReference type="PROSITE" id="PS51318">
    <property type="entry name" value="TAT"/>
    <property type="match status" value="1"/>
</dbReference>
<dbReference type="InterPro" id="IPR036291">
    <property type="entry name" value="NAD(P)-bd_dom_sf"/>
</dbReference>
<gene>
    <name evidence="5" type="ORF">QQ020_14870</name>
</gene>
<dbReference type="SUPFAM" id="SSF55347">
    <property type="entry name" value="Glyceraldehyde-3-phosphate dehydrogenase-like, C-terminal domain"/>
    <property type="match status" value="1"/>
</dbReference>
<dbReference type="Pfam" id="PF01408">
    <property type="entry name" value="GFO_IDH_MocA"/>
    <property type="match status" value="1"/>
</dbReference>
<feature type="domain" description="GFO/IDH/MocA-like oxidoreductase" evidence="4">
    <location>
        <begin position="180"/>
        <end position="285"/>
    </location>
</feature>
<evidence type="ECO:0000259" key="3">
    <source>
        <dbReference type="Pfam" id="PF01408"/>
    </source>
</evidence>
<comment type="similarity">
    <text evidence="1">Belongs to the Gfo/Idh/MocA family.</text>
</comment>
<keyword evidence="6" id="KW-1185">Reference proteome</keyword>
<sequence>MKNPISNDKPRRNFIKKSAMGIGGISIGLPLTSALAADKYTQTKKLGVALVGLGNYATNQLAPALQETAHCYLAGIVTGTKSKEKVWMDKHNIPKKNVYNYDNFEEIANNKDIDIIYVVLPNSMHAEYSIKAAKAGKHVICEKPMAVSVEECEAMIKACKENKVKLSIGYRLHFDPYHKEIIKLSKEGSFGKVTYVSSQFGFTIGDPTQWRLKKALAGGGALMDVGIYCIQAARYAYGEEPIALQAQEFRSGSEKFREVDETVSWQMEFPDGKISNSTTSYAFGTNHLVVTAQKARAVIMPAYSYNGLGGIFNNEKLEFPRINQQALQMDDFAKNVVANTESKISGEEGLKDMKVLEAIYKSLASGGKRVTI</sequence>
<dbReference type="InterPro" id="IPR000683">
    <property type="entry name" value="Gfo/Idh/MocA-like_OxRdtase_N"/>
</dbReference>
<accession>A0ABT8L994</accession>
<dbReference type="Pfam" id="PF22725">
    <property type="entry name" value="GFO_IDH_MocA_C3"/>
    <property type="match status" value="1"/>
</dbReference>
<reference evidence="5" key="1">
    <citation type="submission" date="2023-06" db="EMBL/GenBank/DDBJ databases">
        <title>Genomic of Agaribacillus aureum.</title>
        <authorList>
            <person name="Wang G."/>
        </authorList>
    </citation>
    <scope>NUCLEOTIDE SEQUENCE</scope>
    <source>
        <strain evidence="5">BMA12</strain>
    </source>
</reference>